<dbReference type="InterPro" id="IPR008949">
    <property type="entry name" value="Isoprenoid_synthase_dom_sf"/>
</dbReference>
<dbReference type="AlphaFoldDB" id="A0A538SEP4"/>
<dbReference type="PANTHER" id="PTHR11626:SF2">
    <property type="entry name" value="SQUALENE SYNTHASE"/>
    <property type="match status" value="1"/>
</dbReference>
<feature type="region of interest" description="Disordered" evidence="1">
    <location>
        <begin position="1"/>
        <end position="27"/>
    </location>
</feature>
<evidence type="ECO:0000313" key="2">
    <source>
        <dbReference type="EMBL" id="TMQ49845.1"/>
    </source>
</evidence>
<name>A0A538SEP4_UNCEI</name>
<organism evidence="2 3">
    <name type="scientific">Eiseniibacteriota bacterium</name>
    <dbReference type="NCBI Taxonomy" id="2212470"/>
    <lineage>
        <taxon>Bacteria</taxon>
        <taxon>Candidatus Eiseniibacteriota</taxon>
    </lineage>
</organism>
<comment type="caution">
    <text evidence="2">The sequence shown here is derived from an EMBL/GenBank/DDBJ whole genome shotgun (WGS) entry which is preliminary data.</text>
</comment>
<dbReference type="Pfam" id="PF00494">
    <property type="entry name" value="SQS_PSY"/>
    <property type="match status" value="1"/>
</dbReference>
<dbReference type="GO" id="GO:0045338">
    <property type="term" value="P:farnesyl diphosphate metabolic process"/>
    <property type="evidence" value="ECO:0007669"/>
    <property type="project" value="InterPro"/>
</dbReference>
<dbReference type="Gene3D" id="1.10.600.10">
    <property type="entry name" value="Farnesyl Diphosphate Synthase"/>
    <property type="match status" value="1"/>
</dbReference>
<protein>
    <recommendedName>
        <fullName evidence="4">Squalene/phytoene synthase family protein</fullName>
    </recommendedName>
</protein>
<dbReference type="PANTHER" id="PTHR11626">
    <property type="entry name" value="FARNESYL-DIPHOSPHATE FARNESYLTRANSFERASE"/>
    <property type="match status" value="1"/>
</dbReference>
<dbReference type="SFLD" id="SFLDG01018">
    <property type="entry name" value="Squalene/Phytoene_Synthase_Lik"/>
    <property type="match status" value="1"/>
</dbReference>
<reference evidence="2 3" key="1">
    <citation type="journal article" date="2019" name="Nat. Microbiol.">
        <title>Mediterranean grassland soil C-N compound turnover is dependent on rainfall and depth, and is mediated by genomically divergent microorganisms.</title>
        <authorList>
            <person name="Diamond S."/>
            <person name="Andeer P.F."/>
            <person name="Li Z."/>
            <person name="Crits-Christoph A."/>
            <person name="Burstein D."/>
            <person name="Anantharaman K."/>
            <person name="Lane K.R."/>
            <person name="Thomas B.C."/>
            <person name="Pan C."/>
            <person name="Northen T.R."/>
            <person name="Banfield J.F."/>
        </authorList>
    </citation>
    <scope>NUCLEOTIDE SEQUENCE [LARGE SCALE GENOMIC DNA]</scope>
    <source>
        <strain evidence="2">WS_3</strain>
    </source>
</reference>
<dbReference type="InterPro" id="IPR002060">
    <property type="entry name" value="Squ/phyt_synthse"/>
</dbReference>
<accession>A0A538SEP4</accession>
<proteinExistence type="predicted"/>
<evidence type="ECO:0000313" key="3">
    <source>
        <dbReference type="Proteomes" id="UP000320184"/>
    </source>
</evidence>
<dbReference type="Proteomes" id="UP000320184">
    <property type="component" value="Unassembled WGS sequence"/>
</dbReference>
<dbReference type="SUPFAM" id="SSF48576">
    <property type="entry name" value="Terpenoid synthases"/>
    <property type="match status" value="1"/>
</dbReference>
<sequence length="370" mass="40530">MTAPGGARRTGDLDAALEPGGRAGPDAPARAASEIAYCRATLPRVSRTFAISIRLLSGSMGDAVRVAYLLCRAADALEDSWPGTAGAIERRFERLCAAVEGDEGAARELGAGAASRPGVGGDDLELVANLPRVMGAFGALAPADRAAVGDCVQTLAAGMCRYAARAAARRQDGAEMTPYLDDERELRDYCWVVAGCVGVMLTRLFSLREVDTGPAALRRRFELAPVVGEALQLTNILLDWPTDLRRGRCHLPARWLEELGIGPRELIAGPHPAVREIAGRLESLARAALARVPDYLDTIPVRHVRYRLFCLWPALWALGSLRHARRDPEFPWGPRRPRLPRHELWRAALGSLFWAHDSRRLRRFYGRFES</sequence>
<dbReference type="InterPro" id="IPR044844">
    <property type="entry name" value="Trans_IPPS_euk-type"/>
</dbReference>
<dbReference type="EMBL" id="VBOT01000114">
    <property type="protein sequence ID" value="TMQ49845.1"/>
    <property type="molecule type" value="Genomic_DNA"/>
</dbReference>
<dbReference type="GO" id="GO:0051996">
    <property type="term" value="F:squalene synthase [NAD(P)H] activity"/>
    <property type="evidence" value="ECO:0007669"/>
    <property type="project" value="InterPro"/>
</dbReference>
<gene>
    <name evidence="2" type="ORF">E6K73_09175</name>
</gene>
<evidence type="ECO:0008006" key="4">
    <source>
        <dbReference type="Google" id="ProtNLM"/>
    </source>
</evidence>
<evidence type="ECO:0000256" key="1">
    <source>
        <dbReference type="SAM" id="MobiDB-lite"/>
    </source>
</evidence>
<dbReference type="SFLD" id="SFLDS00005">
    <property type="entry name" value="Isoprenoid_Synthase_Type_I"/>
    <property type="match status" value="1"/>
</dbReference>